<evidence type="ECO:0000256" key="1">
    <source>
        <dbReference type="SAM" id="Phobius"/>
    </source>
</evidence>
<keyword evidence="1" id="KW-0472">Membrane</keyword>
<gene>
    <name evidence="2" type="ORF">UFOVP29_99</name>
</gene>
<feature type="transmembrane region" description="Helical" evidence="1">
    <location>
        <begin position="21"/>
        <end position="45"/>
    </location>
</feature>
<accession>A0A6J5KRQ8</accession>
<keyword evidence="1" id="KW-0812">Transmembrane</keyword>
<proteinExistence type="predicted"/>
<dbReference type="SUPFAM" id="SSF55781">
    <property type="entry name" value="GAF domain-like"/>
    <property type="match status" value="1"/>
</dbReference>
<reference evidence="2" key="1">
    <citation type="submission" date="2020-04" db="EMBL/GenBank/DDBJ databases">
        <authorList>
            <person name="Chiriac C."/>
            <person name="Salcher M."/>
            <person name="Ghai R."/>
            <person name="Kavagutti S V."/>
        </authorList>
    </citation>
    <scope>NUCLEOTIDE SEQUENCE</scope>
</reference>
<sequence length="225" mass="25154">MNSELVKLVLGYLKDTKISKLIIHTLLVGVMCVVLSFCYVIAFHFTNLLSIYSEAHSIRNFGNNLNGNMKADAHLEEILKRTLAETRANRAYVYRYHNGLAAISSVPFYFQSMMFEVISPGIPRIIAYEQRLPAGMTPSVNAAFVQNKCLVSTALDKPDHSLNFMFQMHAARAVVRCPVYLSSGDLFGFVGVEYNDAVTEIPTAQRQAVELAAREVIAVYTNLKH</sequence>
<protein>
    <recommendedName>
        <fullName evidence="3">GAF domain-containing protein</fullName>
    </recommendedName>
</protein>
<keyword evidence="1" id="KW-1133">Transmembrane helix</keyword>
<organism evidence="2">
    <name type="scientific">uncultured Caudovirales phage</name>
    <dbReference type="NCBI Taxonomy" id="2100421"/>
    <lineage>
        <taxon>Viruses</taxon>
        <taxon>Duplodnaviria</taxon>
        <taxon>Heunggongvirae</taxon>
        <taxon>Uroviricota</taxon>
        <taxon>Caudoviricetes</taxon>
        <taxon>Peduoviridae</taxon>
        <taxon>Maltschvirus</taxon>
        <taxon>Maltschvirus maltsch</taxon>
    </lineage>
</organism>
<evidence type="ECO:0008006" key="3">
    <source>
        <dbReference type="Google" id="ProtNLM"/>
    </source>
</evidence>
<name>A0A6J5KRQ8_9CAUD</name>
<dbReference type="EMBL" id="LR796167">
    <property type="protein sequence ID" value="CAB4122919.1"/>
    <property type="molecule type" value="Genomic_DNA"/>
</dbReference>
<evidence type="ECO:0000313" key="2">
    <source>
        <dbReference type="EMBL" id="CAB4122919.1"/>
    </source>
</evidence>